<dbReference type="Proteomes" id="UP000194798">
    <property type="component" value="Unassembled WGS sequence"/>
</dbReference>
<evidence type="ECO:0000313" key="1">
    <source>
        <dbReference type="EMBL" id="OUD14577.1"/>
    </source>
</evidence>
<accession>A0A251XA26</accession>
<dbReference type="AlphaFoldDB" id="A0A251XA26"/>
<reference evidence="1 2" key="1">
    <citation type="submission" date="2016-12" db="EMBL/GenBank/DDBJ databases">
        <title>Thioflexothrix psekupsii D3 genome sequencing and assembly.</title>
        <authorList>
            <person name="Fomenkov A."/>
            <person name="Vincze T."/>
            <person name="Grabovich M."/>
            <person name="Anton B.P."/>
            <person name="Dubinina G."/>
            <person name="Orlova M."/>
            <person name="Belousova E."/>
            <person name="Roberts R.J."/>
        </authorList>
    </citation>
    <scope>NUCLEOTIDE SEQUENCE [LARGE SCALE GENOMIC DNA]</scope>
    <source>
        <strain evidence="1">D3</strain>
    </source>
</reference>
<proteinExistence type="predicted"/>
<organism evidence="1 2">
    <name type="scientific">Thioflexithrix psekupsensis</name>
    <dbReference type="NCBI Taxonomy" id="1570016"/>
    <lineage>
        <taxon>Bacteria</taxon>
        <taxon>Pseudomonadati</taxon>
        <taxon>Pseudomonadota</taxon>
        <taxon>Gammaproteobacteria</taxon>
        <taxon>Thiotrichales</taxon>
        <taxon>Thioflexithrix</taxon>
    </lineage>
</organism>
<dbReference type="RefSeq" id="WP_086488354.1">
    <property type="nucleotide sequence ID" value="NZ_MSLT01000012.1"/>
</dbReference>
<evidence type="ECO:0000313" key="2">
    <source>
        <dbReference type="Proteomes" id="UP000194798"/>
    </source>
</evidence>
<dbReference type="EMBL" id="MSLT01000012">
    <property type="protein sequence ID" value="OUD14577.1"/>
    <property type="molecule type" value="Genomic_DNA"/>
</dbReference>
<name>A0A251XA26_9GAMM</name>
<sequence>MWAWRVISFPQVCGNAVPTCHVIIQDTEETQDETEFLLRHSDNRAKLLTGLNSQDWVEVDLATIEKNANSL</sequence>
<protein>
    <submittedName>
        <fullName evidence="1">Uncharacterized protein</fullName>
    </submittedName>
</protein>
<keyword evidence="2" id="KW-1185">Reference proteome</keyword>
<gene>
    <name evidence="1" type="ORF">TPSD3_09835</name>
</gene>
<comment type="caution">
    <text evidence="1">The sequence shown here is derived from an EMBL/GenBank/DDBJ whole genome shotgun (WGS) entry which is preliminary data.</text>
</comment>